<accession>A0ABZ0NKP9</accession>
<dbReference type="RefSeq" id="XP_023457122.2">
    <property type="nucleotide sequence ID" value="XM_023595626.2"/>
</dbReference>
<gene>
    <name evidence="2" type="ORF">RHO25_004705</name>
</gene>
<dbReference type="GeneID" id="35426742"/>
<dbReference type="PANTHER" id="PTHR33112:SF16">
    <property type="entry name" value="HETEROKARYON INCOMPATIBILITY DOMAIN-CONTAINING PROTEIN"/>
    <property type="match status" value="1"/>
</dbReference>
<dbReference type="EMBL" id="CP134186">
    <property type="protein sequence ID" value="WPB00086.1"/>
    <property type="molecule type" value="Genomic_DNA"/>
</dbReference>
<proteinExistence type="predicted"/>
<protein>
    <recommendedName>
        <fullName evidence="1">Heterokaryon incompatibility domain-containing protein</fullName>
    </recommendedName>
</protein>
<dbReference type="Pfam" id="PF06985">
    <property type="entry name" value="HET"/>
    <property type="match status" value="1"/>
</dbReference>
<evidence type="ECO:0000313" key="3">
    <source>
        <dbReference type="Proteomes" id="UP001302367"/>
    </source>
</evidence>
<dbReference type="InterPro" id="IPR010730">
    <property type="entry name" value="HET"/>
</dbReference>
<reference evidence="2 3" key="1">
    <citation type="submission" date="2023-09" db="EMBL/GenBank/DDBJ databases">
        <title>Complete-Gapless Cercospora beticola genome.</title>
        <authorList>
            <person name="Wyatt N.A."/>
            <person name="Spanner R.E."/>
            <person name="Bolton M.D."/>
        </authorList>
    </citation>
    <scope>NUCLEOTIDE SEQUENCE [LARGE SCALE GENOMIC DNA]</scope>
    <source>
        <strain evidence="2">Cb09-40</strain>
    </source>
</reference>
<sequence>MCIVQNDTEDWLREASMMFSVYGNAHVTLVGVHAGDGSVGLYSSTAAQRASPKTVAFNGHDYQLYTREATTPFHDWRQISSEAPLFGRAWCFQELIISSRVVFFTKQELLWECWSNASCECTCPASNSTQDIDNLKVQHFAALADAQYDDLRERVIDKTNATSFRLSSVPSAAARGLADEQLRREYRVHQWHSVVEQYSELRLTKYTDRLPAFGGVAQHYHEAGIRPGEKYLAGLWSGSIIDDLVWWAMEFGRKRLGAGVAPSWSWASVTGAVQYKQVKVALAKVLSAECEYGNTGPFSVVSGGMLGVEGPTLRLTLLQKERTRDWSLDDPEYGELTGLSTFLLDDEADSACWNRRTIDAVAFAEAWDGQTIYILLAAKDHKVDVYTRVGILFQDDTDDRIRTWREKLPRRSFRVV</sequence>
<dbReference type="Proteomes" id="UP001302367">
    <property type="component" value="Chromosome 3"/>
</dbReference>
<dbReference type="PANTHER" id="PTHR33112">
    <property type="entry name" value="DOMAIN PROTEIN, PUTATIVE-RELATED"/>
    <property type="match status" value="1"/>
</dbReference>
<evidence type="ECO:0000259" key="1">
    <source>
        <dbReference type="Pfam" id="PF06985"/>
    </source>
</evidence>
<name>A0ABZ0NKP9_CERBT</name>
<keyword evidence="3" id="KW-1185">Reference proteome</keyword>
<evidence type="ECO:0000313" key="2">
    <source>
        <dbReference type="EMBL" id="WPB00086.1"/>
    </source>
</evidence>
<organism evidence="2 3">
    <name type="scientific">Cercospora beticola</name>
    <name type="common">Sugarbeet leaf spot fungus</name>
    <dbReference type="NCBI Taxonomy" id="122368"/>
    <lineage>
        <taxon>Eukaryota</taxon>
        <taxon>Fungi</taxon>
        <taxon>Dikarya</taxon>
        <taxon>Ascomycota</taxon>
        <taxon>Pezizomycotina</taxon>
        <taxon>Dothideomycetes</taxon>
        <taxon>Dothideomycetidae</taxon>
        <taxon>Mycosphaerellales</taxon>
        <taxon>Mycosphaerellaceae</taxon>
        <taxon>Cercospora</taxon>
    </lineage>
</organism>
<feature type="domain" description="Heterokaryon incompatibility" evidence="1">
    <location>
        <begin position="1"/>
        <end position="94"/>
    </location>
</feature>